<sequence>MLRFNPRAFVLAVVVGAVGVLTSCVPRATDGVTLRGSFWSTPAIEQEIARKFEATHPGVKLDLMFTGGRYAEKLQSMLVAANEPDLMMVTTAFYYDWAARGVLADLTDLVGELDAEGAFYPGPRDAFRYQGKYFAVPALFDGMVSIANLDALAAAGLSLPDESFTWAQLEAWGPKLSRLRGDGGALTDYACALPPPQYFITAYGVRCFDDPAYPQRVTVESPLAVEAIEYWRRMHAQGWAVARGTVLDQGESEMFRDGRTAFMFWGRAVTTILLQAPALNWDVAPVPAGPDGRVVPYFATAVGISRRSKHPELAREYLRFYVSETANESFVSGHRGLPLRRTAAGERLLASMTRPASVHRYMETLEPGVGQSLAQVPGTMELEAIIQRRFEQALAAPDVPAAEIVAGLAADLRAWLQKNQERGLL</sequence>
<comment type="similarity">
    <text evidence="2">Belongs to the bacterial solute-binding protein 1 family.</text>
</comment>
<dbReference type="Pfam" id="PF01547">
    <property type="entry name" value="SBP_bac_1"/>
    <property type="match status" value="1"/>
</dbReference>
<keyword evidence="3" id="KW-1003">Cell membrane</keyword>
<dbReference type="RefSeq" id="WP_330931127.1">
    <property type="nucleotide sequence ID" value="NZ_CP119075.1"/>
</dbReference>
<evidence type="ECO:0000256" key="1">
    <source>
        <dbReference type="ARBA" id="ARBA00004418"/>
    </source>
</evidence>
<keyword evidence="5" id="KW-0472">Membrane</keyword>
<keyword evidence="4" id="KW-0732">Signal</keyword>
<dbReference type="PROSITE" id="PS51257">
    <property type="entry name" value="PROKAR_LIPOPROTEIN"/>
    <property type="match status" value="1"/>
</dbReference>
<dbReference type="CDD" id="cd13585">
    <property type="entry name" value="PBP2_TMBP_like"/>
    <property type="match status" value="1"/>
</dbReference>
<evidence type="ECO:0000313" key="9">
    <source>
        <dbReference type="Proteomes" id="UP001218638"/>
    </source>
</evidence>
<keyword evidence="9" id="KW-1185">Reference proteome</keyword>
<proteinExistence type="inferred from homology"/>
<accession>A0AAE9ZW11</accession>
<dbReference type="Gene3D" id="3.40.190.10">
    <property type="entry name" value="Periplasmic binding protein-like II"/>
    <property type="match status" value="1"/>
</dbReference>
<reference evidence="8" key="1">
    <citation type="submission" date="2023-03" db="EMBL/GenBank/DDBJ databases">
        <title>Lomoglobus Profundus gen. nov., sp. nov., a novel member of the phylum Verrucomicrobia, isolated from deep-marine sediment of South China Sea.</title>
        <authorList>
            <person name="Ahmad T."/>
            <person name="Ishaq S.E."/>
            <person name="Wang F."/>
        </authorList>
    </citation>
    <scope>NUCLEOTIDE SEQUENCE</scope>
    <source>
        <strain evidence="8">LMO-M01</strain>
    </source>
</reference>
<evidence type="ECO:0000256" key="4">
    <source>
        <dbReference type="ARBA" id="ARBA00022729"/>
    </source>
</evidence>
<dbReference type="GO" id="GO:0042597">
    <property type="term" value="C:periplasmic space"/>
    <property type="evidence" value="ECO:0007669"/>
    <property type="project" value="UniProtKB-SubCell"/>
</dbReference>
<keyword evidence="6" id="KW-0564">Palmitate</keyword>
<dbReference type="PANTHER" id="PTHR43649">
    <property type="entry name" value="ARABINOSE-BINDING PROTEIN-RELATED"/>
    <property type="match status" value="1"/>
</dbReference>
<organism evidence="8 9">
    <name type="scientific">Synoicihabitans lomoniglobus</name>
    <dbReference type="NCBI Taxonomy" id="2909285"/>
    <lineage>
        <taxon>Bacteria</taxon>
        <taxon>Pseudomonadati</taxon>
        <taxon>Verrucomicrobiota</taxon>
        <taxon>Opitutia</taxon>
        <taxon>Opitutales</taxon>
        <taxon>Opitutaceae</taxon>
        <taxon>Synoicihabitans</taxon>
    </lineage>
</organism>
<comment type="subcellular location">
    <subcellularLocation>
        <location evidence="1">Periplasm</location>
    </subcellularLocation>
</comment>
<protein>
    <submittedName>
        <fullName evidence="8">Sugar ABC transporter substrate-binding protein</fullName>
    </submittedName>
</protein>
<dbReference type="InterPro" id="IPR006059">
    <property type="entry name" value="SBP"/>
</dbReference>
<evidence type="ECO:0000256" key="7">
    <source>
        <dbReference type="ARBA" id="ARBA00023288"/>
    </source>
</evidence>
<dbReference type="EMBL" id="CP119075">
    <property type="protein sequence ID" value="WED64209.1"/>
    <property type="molecule type" value="Genomic_DNA"/>
</dbReference>
<evidence type="ECO:0000256" key="6">
    <source>
        <dbReference type="ARBA" id="ARBA00023139"/>
    </source>
</evidence>
<dbReference type="InterPro" id="IPR050490">
    <property type="entry name" value="Bact_solute-bd_prot1"/>
</dbReference>
<gene>
    <name evidence="8" type="ORF">PXH66_17875</name>
</gene>
<evidence type="ECO:0000256" key="5">
    <source>
        <dbReference type="ARBA" id="ARBA00023136"/>
    </source>
</evidence>
<evidence type="ECO:0000256" key="3">
    <source>
        <dbReference type="ARBA" id="ARBA00022475"/>
    </source>
</evidence>
<dbReference type="AlphaFoldDB" id="A0AAE9ZW11"/>
<evidence type="ECO:0000313" key="8">
    <source>
        <dbReference type="EMBL" id="WED64209.1"/>
    </source>
</evidence>
<keyword evidence="7" id="KW-0449">Lipoprotein</keyword>
<name>A0AAE9ZW11_9BACT</name>
<evidence type="ECO:0000256" key="2">
    <source>
        <dbReference type="ARBA" id="ARBA00008520"/>
    </source>
</evidence>
<dbReference type="Proteomes" id="UP001218638">
    <property type="component" value="Chromosome"/>
</dbReference>
<dbReference type="PANTHER" id="PTHR43649:SF33">
    <property type="entry name" value="POLYGALACTURONAN_RHAMNOGALACTURONAN-BINDING PROTEIN YTCQ"/>
    <property type="match status" value="1"/>
</dbReference>
<dbReference type="KEGG" id="slom:PXH66_17875"/>
<dbReference type="SUPFAM" id="SSF53850">
    <property type="entry name" value="Periplasmic binding protein-like II"/>
    <property type="match status" value="1"/>
</dbReference>